<accession>A0AAV4EFV9</accession>
<dbReference type="EMBL" id="BMAT01007188">
    <property type="protein sequence ID" value="GFR59566.1"/>
    <property type="molecule type" value="Genomic_DNA"/>
</dbReference>
<protein>
    <submittedName>
        <fullName evidence="3">Uncharacterized protein</fullName>
    </submittedName>
</protein>
<comment type="caution">
    <text evidence="3">The sequence shown here is derived from an EMBL/GenBank/DDBJ whole genome shotgun (WGS) entry which is preliminary data.</text>
</comment>
<proteinExistence type="predicted"/>
<keyword evidence="1" id="KW-0472">Membrane</keyword>
<name>A0AAV4EFV9_9GAST</name>
<reference evidence="3 4" key="1">
    <citation type="journal article" date="2021" name="Elife">
        <title>Chloroplast acquisition without the gene transfer in kleptoplastic sea slugs, Plakobranchus ocellatus.</title>
        <authorList>
            <person name="Maeda T."/>
            <person name="Takahashi S."/>
            <person name="Yoshida T."/>
            <person name="Shimamura S."/>
            <person name="Takaki Y."/>
            <person name="Nagai Y."/>
            <person name="Toyoda A."/>
            <person name="Suzuki Y."/>
            <person name="Arimoto A."/>
            <person name="Ishii H."/>
            <person name="Satoh N."/>
            <person name="Nishiyama T."/>
            <person name="Hasebe M."/>
            <person name="Maruyama T."/>
            <person name="Minagawa J."/>
            <person name="Obokata J."/>
            <person name="Shigenobu S."/>
        </authorList>
    </citation>
    <scope>NUCLEOTIDE SEQUENCE [LARGE SCALE GENOMIC DNA]</scope>
</reference>
<feature type="chain" id="PRO_5043472695" evidence="2">
    <location>
        <begin position="20"/>
        <end position="283"/>
    </location>
</feature>
<feature type="transmembrane region" description="Helical" evidence="1">
    <location>
        <begin position="177"/>
        <end position="201"/>
    </location>
</feature>
<gene>
    <name evidence="3" type="ORF">ElyMa_003510200</name>
</gene>
<evidence type="ECO:0000313" key="3">
    <source>
        <dbReference type="EMBL" id="GFR59566.1"/>
    </source>
</evidence>
<dbReference type="Proteomes" id="UP000762676">
    <property type="component" value="Unassembled WGS sequence"/>
</dbReference>
<sequence>MLVLLFLFTSFSNLMPITCMVSVVVVQSISLEPSSKVSRACGTGLLLLAVDQVVLTVKLKIPDVPYTMDINGTYFRQMSTGGRTKVLCIPPMGQCSLGLVQLEQKNCACISLHNETYTLVLRQVASLDMNGSVIDFVWRFNSSSLFISEDHYKVPPVTIACLGKSPLYVDPDSEDMFYVYLGAGVNGFFALIGFLALLFFFKKDMCGARTRCEKCFSPCCKCFWFLHGKFCFWVPYGYLREKLCFWNPFCKDKSDDSDSSGGSDDSDTASATTAAKTVTFNVD</sequence>
<keyword evidence="4" id="KW-1185">Reference proteome</keyword>
<keyword evidence="1" id="KW-1133">Transmembrane helix</keyword>
<keyword evidence="2" id="KW-0732">Signal</keyword>
<dbReference type="AlphaFoldDB" id="A0AAV4EFV9"/>
<keyword evidence="1" id="KW-0812">Transmembrane</keyword>
<feature type="signal peptide" evidence="2">
    <location>
        <begin position="1"/>
        <end position="19"/>
    </location>
</feature>
<evidence type="ECO:0000256" key="2">
    <source>
        <dbReference type="SAM" id="SignalP"/>
    </source>
</evidence>
<evidence type="ECO:0000313" key="4">
    <source>
        <dbReference type="Proteomes" id="UP000762676"/>
    </source>
</evidence>
<evidence type="ECO:0000256" key="1">
    <source>
        <dbReference type="SAM" id="Phobius"/>
    </source>
</evidence>
<organism evidence="3 4">
    <name type="scientific">Elysia marginata</name>
    <dbReference type="NCBI Taxonomy" id="1093978"/>
    <lineage>
        <taxon>Eukaryota</taxon>
        <taxon>Metazoa</taxon>
        <taxon>Spiralia</taxon>
        <taxon>Lophotrochozoa</taxon>
        <taxon>Mollusca</taxon>
        <taxon>Gastropoda</taxon>
        <taxon>Heterobranchia</taxon>
        <taxon>Euthyneura</taxon>
        <taxon>Panpulmonata</taxon>
        <taxon>Sacoglossa</taxon>
        <taxon>Placobranchoidea</taxon>
        <taxon>Plakobranchidae</taxon>
        <taxon>Elysia</taxon>
    </lineage>
</organism>